<gene>
    <name evidence="6" type="primary">LOC110789535</name>
</gene>
<dbReference type="EC" id="2.4.1.-" evidence="4"/>
<keyword evidence="2 3" id="KW-0808">Transferase</keyword>
<dbReference type="InterPro" id="IPR050481">
    <property type="entry name" value="UDP-glycosyltransf_plant"/>
</dbReference>
<dbReference type="Gene3D" id="3.40.50.2000">
    <property type="entry name" value="Glycogen Phosphorylase B"/>
    <property type="match status" value="2"/>
</dbReference>
<dbReference type="InterPro" id="IPR002213">
    <property type="entry name" value="UDP_glucos_trans"/>
</dbReference>
<evidence type="ECO:0000313" key="5">
    <source>
        <dbReference type="Proteomes" id="UP000813463"/>
    </source>
</evidence>
<dbReference type="CDD" id="cd03784">
    <property type="entry name" value="GT1_Gtf-like"/>
    <property type="match status" value="1"/>
</dbReference>
<dbReference type="Pfam" id="PF00201">
    <property type="entry name" value="UDPGT"/>
    <property type="match status" value="1"/>
</dbReference>
<accession>A0A9R0IJ49</accession>
<dbReference type="SUPFAM" id="SSF53756">
    <property type="entry name" value="UDP-Glycosyltransferase/glycogen phosphorylase"/>
    <property type="match status" value="1"/>
</dbReference>
<reference evidence="5" key="1">
    <citation type="journal article" date="2021" name="Nat. Commun.">
        <title>Genomic analyses provide insights into spinach domestication and the genetic basis of agronomic traits.</title>
        <authorList>
            <person name="Cai X."/>
            <person name="Sun X."/>
            <person name="Xu C."/>
            <person name="Sun H."/>
            <person name="Wang X."/>
            <person name="Ge C."/>
            <person name="Zhang Z."/>
            <person name="Wang Q."/>
            <person name="Fei Z."/>
            <person name="Jiao C."/>
            <person name="Wang Q."/>
        </authorList>
    </citation>
    <scope>NUCLEOTIDE SEQUENCE [LARGE SCALE GENOMIC DNA]</scope>
    <source>
        <strain evidence="5">cv. Varoflay</strain>
    </source>
</reference>
<dbReference type="GO" id="GO:0035251">
    <property type="term" value="F:UDP-glucosyltransferase activity"/>
    <property type="evidence" value="ECO:0000318"/>
    <property type="project" value="GO_Central"/>
</dbReference>
<evidence type="ECO:0000256" key="4">
    <source>
        <dbReference type="RuleBase" id="RU362057"/>
    </source>
</evidence>
<evidence type="ECO:0000256" key="3">
    <source>
        <dbReference type="RuleBase" id="RU003718"/>
    </source>
</evidence>
<dbReference type="KEGG" id="soe:110789535"/>
<protein>
    <recommendedName>
        <fullName evidence="4">Glycosyltransferase</fullName>
        <ecNumber evidence="4">2.4.1.-</ecNumber>
    </recommendedName>
</protein>
<organism evidence="5 6">
    <name type="scientific">Spinacia oleracea</name>
    <name type="common">Spinach</name>
    <dbReference type="NCBI Taxonomy" id="3562"/>
    <lineage>
        <taxon>Eukaryota</taxon>
        <taxon>Viridiplantae</taxon>
        <taxon>Streptophyta</taxon>
        <taxon>Embryophyta</taxon>
        <taxon>Tracheophyta</taxon>
        <taxon>Spermatophyta</taxon>
        <taxon>Magnoliopsida</taxon>
        <taxon>eudicotyledons</taxon>
        <taxon>Gunneridae</taxon>
        <taxon>Pentapetalae</taxon>
        <taxon>Caryophyllales</taxon>
        <taxon>Chenopodiaceae</taxon>
        <taxon>Chenopodioideae</taxon>
        <taxon>Anserineae</taxon>
        <taxon>Spinacia</taxon>
    </lineage>
</organism>
<reference evidence="6" key="2">
    <citation type="submission" date="2025-08" db="UniProtKB">
        <authorList>
            <consortium name="RefSeq"/>
        </authorList>
    </citation>
    <scope>IDENTIFICATION</scope>
    <source>
        <tissue evidence="6">Leaf</tissue>
    </source>
</reference>
<dbReference type="PROSITE" id="PS00375">
    <property type="entry name" value="UDPGT"/>
    <property type="match status" value="1"/>
</dbReference>
<dbReference type="Proteomes" id="UP000813463">
    <property type="component" value="Chromosome 1"/>
</dbReference>
<proteinExistence type="inferred from homology"/>
<dbReference type="InterPro" id="IPR035595">
    <property type="entry name" value="UDP_glycos_trans_CS"/>
</dbReference>
<dbReference type="AlphaFoldDB" id="A0A9R0IJ49"/>
<evidence type="ECO:0000256" key="2">
    <source>
        <dbReference type="ARBA" id="ARBA00022679"/>
    </source>
</evidence>
<dbReference type="PANTHER" id="PTHR48049:SF91">
    <property type="entry name" value="UDP-GLYCOSYLTRANSFERASE 79B7-RELATED"/>
    <property type="match status" value="1"/>
</dbReference>
<keyword evidence="3" id="KW-0328">Glycosyltransferase</keyword>
<keyword evidence="5" id="KW-1185">Reference proteome</keyword>
<dbReference type="RefSeq" id="XP_021849918.2">
    <property type="nucleotide sequence ID" value="XM_021994226.2"/>
</dbReference>
<comment type="similarity">
    <text evidence="1 3">Belongs to the UDP-glycosyltransferase family.</text>
</comment>
<evidence type="ECO:0000313" key="6">
    <source>
        <dbReference type="RefSeq" id="XP_021849918.2"/>
    </source>
</evidence>
<dbReference type="GeneID" id="110789535"/>
<dbReference type="PANTHER" id="PTHR48049">
    <property type="entry name" value="GLYCOSYLTRANSFERASE"/>
    <property type="match status" value="1"/>
</dbReference>
<name>A0A9R0IJ49_SPIOL</name>
<evidence type="ECO:0000256" key="1">
    <source>
        <dbReference type="ARBA" id="ARBA00009995"/>
    </source>
</evidence>
<sequence>MSEKQLRVVMYPWFAIGHATPFLHLANKLAEKGHIVTLLLPNKAKLLLQSSNLYPTLLNVQTIVVPHVDPLPPGTETLSDIPSNLETHLATALDLFRPDFESILNKLQPNLVIYDFAYWVPEAVLASGSKAKCVVYCVTYASILALEMVPFRDPPKDRPVVAEDPCVACSTPPGYPSNMVMPFEDKNRIFLHSPYGEGVTFHHRVSTAIKCSDAIAIKTSREIEGKYCDYLSSQYNNKPVLTVLDMPEPKEVALEARWAEWLDKFTKASVIFCAFGSQVILEVAQFQEILLGFEMTNLPFLVAFKPPTGCATVEEAFPKGFVNRVGERGVVTGEWVQQPQILAHPSVGCFVSHCGSGSIWESMLSKNQIVLIPQLPDQKLFSKIIAEEVQVGVQVERGEDGSWVSKESLCNAVKSVMDEESVVGKLVKKNHQIWRQKLVDPGYMRDNIDGFIKNLQALVG</sequence>